<dbReference type="EMBL" id="KL142392">
    <property type="protein sequence ID" value="KDR71649.1"/>
    <property type="molecule type" value="Genomic_DNA"/>
</dbReference>
<sequence>MQTSQPVNTVLIDDSDPGIQYGPGWVNKPSLLAQSDPKYPMYGTLHETLNQSNLTYSFSGSSITACARVIETQPSAQTLFGVLLWTCSVDSVQISSDVGYATRGNYVGMDRSICCTLTVELNPQVQHEIYISAKGSQDQRILFDYLIYETSLAVPVADLLILPDDPTFRNIEGWEAQYSNPMTMDIDAIVSTEPKANFTYDFYGSSIL</sequence>
<evidence type="ECO:0000313" key="1">
    <source>
        <dbReference type="EMBL" id="KDR71649.1"/>
    </source>
</evidence>
<reference evidence="2" key="1">
    <citation type="journal article" date="2014" name="Proc. Natl. Acad. Sci. U.S.A.">
        <title>Extensive sampling of basidiomycete genomes demonstrates inadequacy of the white-rot/brown-rot paradigm for wood decay fungi.</title>
        <authorList>
            <person name="Riley R."/>
            <person name="Salamov A.A."/>
            <person name="Brown D.W."/>
            <person name="Nagy L.G."/>
            <person name="Floudas D."/>
            <person name="Held B.W."/>
            <person name="Levasseur A."/>
            <person name="Lombard V."/>
            <person name="Morin E."/>
            <person name="Otillar R."/>
            <person name="Lindquist E.A."/>
            <person name="Sun H."/>
            <person name="LaButti K.M."/>
            <person name="Schmutz J."/>
            <person name="Jabbour D."/>
            <person name="Luo H."/>
            <person name="Baker S.E."/>
            <person name="Pisabarro A.G."/>
            <person name="Walton J.D."/>
            <person name="Blanchette R.A."/>
            <person name="Henrissat B."/>
            <person name="Martin F."/>
            <person name="Cullen D."/>
            <person name="Hibbett D.S."/>
            <person name="Grigoriev I.V."/>
        </authorList>
    </citation>
    <scope>NUCLEOTIDE SEQUENCE [LARGE SCALE GENOMIC DNA]</scope>
    <source>
        <strain evidence="2">CBS 339.88</strain>
    </source>
</reference>
<name>A0A067SVC3_GALM3</name>
<keyword evidence="2" id="KW-1185">Reference proteome</keyword>
<gene>
    <name evidence="1" type="ORF">GALMADRAFT_795226</name>
</gene>
<proteinExistence type="predicted"/>
<dbReference type="Proteomes" id="UP000027222">
    <property type="component" value="Unassembled WGS sequence"/>
</dbReference>
<organism evidence="1 2">
    <name type="scientific">Galerina marginata (strain CBS 339.88)</name>
    <dbReference type="NCBI Taxonomy" id="685588"/>
    <lineage>
        <taxon>Eukaryota</taxon>
        <taxon>Fungi</taxon>
        <taxon>Dikarya</taxon>
        <taxon>Basidiomycota</taxon>
        <taxon>Agaricomycotina</taxon>
        <taxon>Agaricomycetes</taxon>
        <taxon>Agaricomycetidae</taxon>
        <taxon>Agaricales</taxon>
        <taxon>Agaricineae</taxon>
        <taxon>Strophariaceae</taxon>
        <taxon>Galerina</taxon>
    </lineage>
</organism>
<dbReference type="OrthoDB" id="3052647at2759"/>
<evidence type="ECO:0000313" key="2">
    <source>
        <dbReference type="Proteomes" id="UP000027222"/>
    </source>
</evidence>
<accession>A0A067SVC3</accession>
<protein>
    <submittedName>
        <fullName evidence="1">Uncharacterized protein</fullName>
    </submittedName>
</protein>
<dbReference type="AlphaFoldDB" id="A0A067SVC3"/>
<dbReference type="HOGENOM" id="CLU_1349020_0_0_1"/>